<reference evidence="3 4" key="1">
    <citation type="submission" date="2021-06" db="EMBL/GenBank/DDBJ databases">
        <title>New haloarchaea isolates fom saline soil.</title>
        <authorList>
            <person name="Duran-Viseras A."/>
            <person name="Sanchez-Porro C.S."/>
            <person name="Ventosa A."/>
        </authorList>
    </citation>
    <scope>NUCLEOTIDE SEQUENCE [LARGE SCALE GENOMIC DNA]</scope>
    <source>
        <strain evidence="3 4">JCM 183640</strain>
    </source>
</reference>
<dbReference type="Proteomes" id="UP000766550">
    <property type="component" value="Unassembled WGS sequence"/>
</dbReference>
<dbReference type="CDD" id="cd00158">
    <property type="entry name" value="RHOD"/>
    <property type="match status" value="1"/>
</dbReference>
<dbReference type="RefSeq" id="WP_162317372.1">
    <property type="nucleotide sequence ID" value="NZ_JAHQXF010000001.1"/>
</dbReference>
<dbReference type="Pfam" id="PF00581">
    <property type="entry name" value="Rhodanese"/>
    <property type="match status" value="1"/>
</dbReference>
<comment type="caution">
    <text evidence="3">The sequence shown here is derived from an EMBL/GenBank/DDBJ whole genome shotgun (WGS) entry which is preliminary data.</text>
</comment>
<dbReference type="SMART" id="SM00450">
    <property type="entry name" value="RHOD"/>
    <property type="match status" value="1"/>
</dbReference>
<proteinExistence type="predicted"/>
<feature type="domain" description="Rhodanese" evidence="2">
    <location>
        <begin position="15"/>
        <end position="102"/>
    </location>
</feature>
<dbReference type="InterPro" id="IPR036873">
    <property type="entry name" value="Rhodanese-like_dom_sf"/>
</dbReference>
<sequence>MDGEINGEELRALLDEDEARVVDIRSPNAFERGHIPGSENVPFPSLVDEVERFEDEERVVTVCPKGKSSVQAARLIASYEGFDGRVDSFAPGLTGWEGALESSDDGDQTANEGPEAPF</sequence>
<dbReference type="EMBL" id="JAHQXF010000001">
    <property type="protein sequence ID" value="MBV0924312.1"/>
    <property type="molecule type" value="Genomic_DNA"/>
</dbReference>
<organism evidence="3 4">
    <name type="scientific">Haloarcula limicola</name>
    <dbReference type="NCBI Taxonomy" id="1429915"/>
    <lineage>
        <taxon>Archaea</taxon>
        <taxon>Methanobacteriati</taxon>
        <taxon>Methanobacteriota</taxon>
        <taxon>Stenosarchaea group</taxon>
        <taxon>Halobacteria</taxon>
        <taxon>Halobacteriales</taxon>
        <taxon>Haloarculaceae</taxon>
        <taxon>Haloarcula</taxon>
    </lineage>
</organism>
<dbReference type="Gene3D" id="3.40.250.10">
    <property type="entry name" value="Rhodanese-like domain"/>
    <property type="match status" value="1"/>
</dbReference>
<gene>
    <name evidence="3" type="ORF">KTS45_08870</name>
</gene>
<dbReference type="InterPro" id="IPR001763">
    <property type="entry name" value="Rhodanese-like_dom"/>
</dbReference>
<evidence type="ECO:0000256" key="1">
    <source>
        <dbReference type="SAM" id="MobiDB-lite"/>
    </source>
</evidence>
<dbReference type="OrthoDB" id="135517at2157"/>
<evidence type="ECO:0000313" key="3">
    <source>
        <dbReference type="EMBL" id="MBV0924312.1"/>
    </source>
</evidence>
<evidence type="ECO:0000259" key="2">
    <source>
        <dbReference type="PROSITE" id="PS50206"/>
    </source>
</evidence>
<name>A0A8J8C3H2_9EURY</name>
<accession>A0A8J8C3H2</accession>
<keyword evidence="4" id="KW-1185">Reference proteome</keyword>
<dbReference type="SUPFAM" id="SSF52821">
    <property type="entry name" value="Rhodanese/Cell cycle control phosphatase"/>
    <property type="match status" value="1"/>
</dbReference>
<dbReference type="PROSITE" id="PS50206">
    <property type="entry name" value="RHODANESE_3"/>
    <property type="match status" value="1"/>
</dbReference>
<dbReference type="InterPro" id="IPR050229">
    <property type="entry name" value="GlpE_sulfurtransferase"/>
</dbReference>
<dbReference type="PANTHER" id="PTHR43031">
    <property type="entry name" value="FAD-DEPENDENT OXIDOREDUCTASE"/>
    <property type="match status" value="1"/>
</dbReference>
<dbReference type="AlphaFoldDB" id="A0A8J8C3H2"/>
<protein>
    <submittedName>
        <fullName evidence="3">Rhodanese-like domain-containing protein</fullName>
    </submittedName>
</protein>
<feature type="region of interest" description="Disordered" evidence="1">
    <location>
        <begin position="95"/>
        <end position="118"/>
    </location>
</feature>
<dbReference type="PANTHER" id="PTHR43031:SF1">
    <property type="entry name" value="PYRIDINE NUCLEOTIDE-DISULPHIDE OXIDOREDUCTASE"/>
    <property type="match status" value="1"/>
</dbReference>
<evidence type="ECO:0000313" key="4">
    <source>
        <dbReference type="Proteomes" id="UP000766550"/>
    </source>
</evidence>